<feature type="transmembrane region" description="Helical" evidence="1">
    <location>
        <begin position="47"/>
        <end position="67"/>
    </location>
</feature>
<keyword evidence="1" id="KW-1133">Transmembrane helix</keyword>
<keyword evidence="4" id="KW-1185">Reference proteome</keyword>
<accession>A0A830GHW7</accession>
<keyword evidence="1" id="KW-0472">Membrane</keyword>
<sequence>MSVTETARRLAASTLDVVPVDLIAVLTYVVFASATVTIGVGGTVVGFLIGSVLVFFAPGYAVVAALFPRRPQNRDAGEGAIGLSLTAAHDGVLARERLALAFGVSVALIPLMAVTLGALGIRLTTESVLATVWVVVGVGVVVGTARRLAVPAHERFDPLAIARQTGTERFLGGDAVTRALTICLCVAVVAALGSLTVALAGPTQSMSYTSASLLTESQSGEYVAGGYPTNGTVGESQPLVVEVTNHHDSAATYTIVAKLQRVDGGTVLASETLRQQSQRVAVNETWTYDHTVTPTMAGQDLRLVYYVVRGPMPETVDDGSADKVLYLRLDVAPQ</sequence>
<name>A0A830GHW7_9EURY</name>
<dbReference type="Proteomes" id="UP000605784">
    <property type="component" value="Unassembled WGS sequence"/>
</dbReference>
<organism evidence="3 4">
    <name type="scientific">Haloarcula pellucida</name>
    <dbReference type="NCBI Taxonomy" id="1427151"/>
    <lineage>
        <taxon>Archaea</taxon>
        <taxon>Methanobacteriati</taxon>
        <taxon>Methanobacteriota</taxon>
        <taxon>Stenosarchaea group</taxon>
        <taxon>Halobacteria</taxon>
        <taxon>Halobacteriales</taxon>
        <taxon>Haloarculaceae</taxon>
        <taxon>Haloarcula</taxon>
    </lineage>
</organism>
<evidence type="ECO:0000313" key="3">
    <source>
        <dbReference type="EMBL" id="GGN88173.1"/>
    </source>
</evidence>
<reference evidence="3" key="1">
    <citation type="journal article" date="2014" name="Int. J. Syst. Evol. Microbiol.">
        <title>Complete genome sequence of Corynebacterium casei LMG S-19264T (=DSM 44701T), isolated from a smear-ripened cheese.</title>
        <authorList>
            <consortium name="US DOE Joint Genome Institute (JGI-PGF)"/>
            <person name="Walter F."/>
            <person name="Albersmeier A."/>
            <person name="Kalinowski J."/>
            <person name="Ruckert C."/>
        </authorList>
    </citation>
    <scope>NUCLEOTIDE SEQUENCE</scope>
    <source>
        <strain evidence="3">JCM 17820</strain>
    </source>
</reference>
<evidence type="ECO:0000313" key="4">
    <source>
        <dbReference type="Proteomes" id="UP000605784"/>
    </source>
</evidence>
<protein>
    <recommendedName>
        <fullName evidence="2">DUF1616 domain-containing protein</fullName>
    </recommendedName>
</protein>
<feature type="transmembrane region" description="Helical" evidence="1">
    <location>
        <begin position="179"/>
        <end position="200"/>
    </location>
</feature>
<dbReference type="AlphaFoldDB" id="A0A830GHW7"/>
<feature type="transmembrane region" description="Helical" evidence="1">
    <location>
        <begin position="127"/>
        <end position="145"/>
    </location>
</feature>
<reference evidence="3" key="2">
    <citation type="submission" date="2020-09" db="EMBL/GenBank/DDBJ databases">
        <authorList>
            <person name="Sun Q."/>
            <person name="Ohkuma M."/>
        </authorList>
    </citation>
    <scope>NUCLEOTIDE SEQUENCE</scope>
    <source>
        <strain evidence="3">JCM 17820</strain>
    </source>
</reference>
<gene>
    <name evidence="3" type="ORF">GCM10009030_07610</name>
</gene>
<evidence type="ECO:0000259" key="2">
    <source>
        <dbReference type="Pfam" id="PF07760"/>
    </source>
</evidence>
<dbReference type="RefSeq" id="WP_188994683.1">
    <property type="nucleotide sequence ID" value="NZ_BMOU01000001.1"/>
</dbReference>
<dbReference type="InterPro" id="IPR011674">
    <property type="entry name" value="DUF1616"/>
</dbReference>
<feature type="domain" description="DUF1616" evidence="2">
    <location>
        <begin position="26"/>
        <end position="327"/>
    </location>
</feature>
<evidence type="ECO:0000256" key="1">
    <source>
        <dbReference type="SAM" id="Phobius"/>
    </source>
</evidence>
<dbReference type="Pfam" id="PF07760">
    <property type="entry name" value="DUF1616"/>
    <property type="match status" value="1"/>
</dbReference>
<dbReference type="EMBL" id="BMOU01000001">
    <property type="protein sequence ID" value="GGN88173.1"/>
    <property type="molecule type" value="Genomic_DNA"/>
</dbReference>
<keyword evidence="1" id="KW-0812">Transmembrane</keyword>
<feature type="transmembrane region" description="Helical" evidence="1">
    <location>
        <begin position="98"/>
        <end position="121"/>
    </location>
</feature>
<feature type="transmembrane region" description="Helical" evidence="1">
    <location>
        <begin position="20"/>
        <end position="41"/>
    </location>
</feature>
<comment type="caution">
    <text evidence="3">The sequence shown here is derived from an EMBL/GenBank/DDBJ whole genome shotgun (WGS) entry which is preliminary data.</text>
</comment>
<proteinExistence type="predicted"/>